<feature type="domain" description="VQ" evidence="2">
    <location>
        <begin position="55"/>
        <end position="80"/>
    </location>
</feature>
<feature type="compositionally biased region" description="Low complexity" evidence="1">
    <location>
        <begin position="91"/>
        <end position="105"/>
    </location>
</feature>
<keyword evidence="4" id="KW-1185">Reference proteome</keyword>
<dbReference type="PANTHER" id="PTHR33624:SF26">
    <property type="entry name" value="VQ MOTIF FAMILY PROTEIN"/>
    <property type="match status" value="1"/>
</dbReference>
<proteinExistence type="predicted"/>
<evidence type="ECO:0000313" key="3">
    <source>
        <dbReference type="EMBL" id="CAD6333393.1"/>
    </source>
</evidence>
<dbReference type="InterPro" id="IPR039335">
    <property type="entry name" value="SIB1/2"/>
</dbReference>
<accession>A0A811RWV7</accession>
<evidence type="ECO:0000313" key="4">
    <source>
        <dbReference type="Proteomes" id="UP000604825"/>
    </source>
</evidence>
<organism evidence="3 4">
    <name type="scientific">Miscanthus lutarioriparius</name>
    <dbReference type="NCBI Taxonomy" id="422564"/>
    <lineage>
        <taxon>Eukaryota</taxon>
        <taxon>Viridiplantae</taxon>
        <taxon>Streptophyta</taxon>
        <taxon>Embryophyta</taxon>
        <taxon>Tracheophyta</taxon>
        <taxon>Spermatophyta</taxon>
        <taxon>Magnoliopsida</taxon>
        <taxon>Liliopsida</taxon>
        <taxon>Poales</taxon>
        <taxon>Poaceae</taxon>
        <taxon>PACMAD clade</taxon>
        <taxon>Panicoideae</taxon>
        <taxon>Andropogonodae</taxon>
        <taxon>Andropogoneae</taxon>
        <taxon>Saccharinae</taxon>
        <taxon>Miscanthus</taxon>
    </lineage>
</organism>
<name>A0A811RWV7_9POAL</name>
<dbReference type="InterPro" id="IPR008889">
    <property type="entry name" value="VQ"/>
</dbReference>
<feature type="compositionally biased region" description="Basic residues" evidence="1">
    <location>
        <begin position="1"/>
        <end position="11"/>
    </location>
</feature>
<reference evidence="3" key="1">
    <citation type="submission" date="2020-10" db="EMBL/GenBank/DDBJ databases">
        <authorList>
            <person name="Han B."/>
            <person name="Lu T."/>
            <person name="Zhao Q."/>
            <person name="Huang X."/>
            <person name="Zhao Y."/>
        </authorList>
    </citation>
    <scope>NUCLEOTIDE SEQUENCE</scope>
</reference>
<dbReference type="PANTHER" id="PTHR33624">
    <property type="entry name" value="SIGMA FACTOR BINDING PROTEIN 1, CHLOROPLASTIC"/>
    <property type="match status" value="1"/>
</dbReference>
<dbReference type="OrthoDB" id="665788at2759"/>
<dbReference type="Proteomes" id="UP000604825">
    <property type="component" value="Unassembled WGS sequence"/>
</dbReference>
<dbReference type="Pfam" id="PF05678">
    <property type="entry name" value="VQ"/>
    <property type="match status" value="1"/>
</dbReference>
<protein>
    <recommendedName>
        <fullName evidence="2">VQ domain-containing protein</fullName>
    </recommendedName>
</protein>
<evidence type="ECO:0000256" key="1">
    <source>
        <dbReference type="SAM" id="MobiDB-lite"/>
    </source>
</evidence>
<sequence length="173" mass="17448">MDGPGIRRKQYGFKSNAHQGAGAATSTSSGKRKGKASAGGGGGKKPPIKLVFIGNPVRVTTSEAGFRALVQELTGRHADPYKYSGGGGSSGAAIDVDADDSSGGSPVEPHHQAGAMLLPSPVSTPSSDSASAAAAAQVSVPAYDDDSFAPQLIDNSYSVFSPPTFLYGLHGEL</sequence>
<dbReference type="EMBL" id="CAJGYO010000017">
    <property type="protein sequence ID" value="CAD6333393.1"/>
    <property type="molecule type" value="Genomic_DNA"/>
</dbReference>
<comment type="caution">
    <text evidence="3">The sequence shown here is derived from an EMBL/GenBank/DDBJ whole genome shotgun (WGS) entry which is preliminary data.</text>
</comment>
<gene>
    <name evidence="3" type="ORF">NCGR_LOCUS57491</name>
</gene>
<dbReference type="AlphaFoldDB" id="A0A811RWV7"/>
<evidence type="ECO:0000259" key="2">
    <source>
        <dbReference type="Pfam" id="PF05678"/>
    </source>
</evidence>
<feature type="compositionally biased region" description="Low complexity" evidence="1">
    <location>
        <begin position="119"/>
        <end position="136"/>
    </location>
</feature>
<feature type="region of interest" description="Disordered" evidence="1">
    <location>
        <begin position="77"/>
        <end position="136"/>
    </location>
</feature>
<feature type="region of interest" description="Disordered" evidence="1">
    <location>
        <begin position="1"/>
        <end position="49"/>
    </location>
</feature>